<dbReference type="CDD" id="cd01166">
    <property type="entry name" value="KdgK"/>
    <property type="match status" value="1"/>
</dbReference>
<dbReference type="PANTHER" id="PTHR43320:SF2">
    <property type="entry name" value="2-DEHYDRO-3-DEOXYGLUCONOKINASE_2-DEHYDRO-3-DEOXYGALACTONOKINASE"/>
    <property type="match status" value="1"/>
</dbReference>
<dbReference type="EMBL" id="JBHSDK010000003">
    <property type="protein sequence ID" value="MFC4334261.1"/>
    <property type="molecule type" value="Genomic_DNA"/>
</dbReference>
<keyword evidence="2" id="KW-0808">Transferase</keyword>
<comment type="similarity">
    <text evidence="1">Belongs to the carbohydrate kinase PfkB family.</text>
</comment>
<protein>
    <submittedName>
        <fullName evidence="5">Sugar kinase</fullName>
    </submittedName>
</protein>
<dbReference type="InterPro" id="IPR029056">
    <property type="entry name" value="Ribokinase-like"/>
</dbReference>
<sequence length="315" mass="32762">MLDAVCIGESMIVGSVPPPHRLRDAHSVSLHCAGAESNVAIGLAALGGDVAWAGRLGGDPFAGHIIDVLRQSGVDTRCVEYDSSAPTGVYFKDPTGEGTQVYYYRAGSAASRMGPGFLDKVPAARALHLSGITPALSDTCAQMVKTAVDGRRLGTGSILSFDVNYRPALWSVAEAAPVLGELAESADLVFTGLDEAQTLWNTATPDDVRELLPRPTALVVKDGAVGATLYLRDQPPVHLPTPPVDVVEAVGAGDAFAAGVLHGLLREAAPPVWLELGHYMASLALTSVGDTAPAPDPHRVEAIMAGRTRPTSSDT</sequence>
<dbReference type="PANTHER" id="PTHR43320">
    <property type="entry name" value="SUGAR KINASE"/>
    <property type="match status" value="1"/>
</dbReference>
<dbReference type="SUPFAM" id="SSF53613">
    <property type="entry name" value="Ribokinase-like"/>
    <property type="match status" value="1"/>
</dbReference>
<organism evidence="5 6">
    <name type="scientific">Salininema proteolyticum</name>
    <dbReference type="NCBI Taxonomy" id="1607685"/>
    <lineage>
        <taxon>Bacteria</taxon>
        <taxon>Bacillati</taxon>
        <taxon>Actinomycetota</taxon>
        <taxon>Actinomycetes</taxon>
        <taxon>Glycomycetales</taxon>
        <taxon>Glycomycetaceae</taxon>
        <taxon>Salininema</taxon>
    </lineage>
</organism>
<dbReference type="RefSeq" id="WP_380617995.1">
    <property type="nucleotide sequence ID" value="NZ_JBHSDK010000003.1"/>
</dbReference>
<gene>
    <name evidence="5" type="ORF">ACFPET_03515</name>
</gene>
<keyword evidence="6" id="KW-1185">Reference proteome</keyword>
<proteinExistence type="inferred from homology"/>
<evidence type="ECO:0000259" key="4">
    <source>
        <dbReference type="Pfam" id="PF00294"/>
    </source>
</evidence>
<accession>A0ABV8TU08</accession>
<dbReference type="InterPro" id="IPR052700">
    <property type="entry name" value="Carb_kinase_PfkB-like"/>
</dbReference>
<feature type="domain" description="Carbohydrate kinase PfkB" evidence="4">
    <location>
        <begin position="2"/>
        <end position="296"/>
    </location>
</feature>
<dbReference type="Gene3D" id="3.40.1190.20">
    <property type="match status" value="1"/>
</dbReference>
<reference evidence="6" key="1">
    <citation type="journal article" date="2019" name="Int. J. Syst. Evol. Microbiol.">
        <title>The Global Catalogue of Microorganisms (GCM) 10K type strain sequencing project: providing services to taxonomists for standard genome sequencing and annotation.</title>
        <authorList>
            <consortium name="The Broad Institute Genomics Platform"/>
            <consortium name="The Broad Institute Genome Sequencing Center for Infectious Disease"/>
            <person name="Wu L."/>
            <person name="Ma J."/>
        </authorList>
    </citation>
    <scope>NUCLEOTIDE SEQUENCE [LARGE SCALE GENOMIC DNA]</scope>
    <source>
        <strain evidence="6">IBRC-M 10908</strain>
    </source>
</reference>
<name>A0ABV8TU08_9ACTN</name>
<comment type="caution">
    <text evidence="5">The sequence shown here is derived from an EMBL/GenBank/DDBJ whole genome shotgun (WGS) entry which is preliminary data.</text>
</comment>
<dbReference type="InterPro" id="IPR011611">
    <property type="entry name" value="PfkB_dom"/>
</dbReference>
<keyword evidence="3 5" id="KW-0418">Kinase</keyword>
<evidence type="ECO:0000256" key="2">
    <source>
        <dbReference type="ARBA" id="ARBA00022679"/>
    </source>
</evidence>
<dbReference type="Pfam" id="PF00294">
    <property type="entry name" value="PfkB"/>
    <property type="match status" value="1"/>
</dbReference>
<evidence type="ECO:0000313" key="6">
    <source>
        <dbReference type="Proteomes" id="UP001595823"/>
    </source>
</evidence>
<dbReference type="Proteomes" id="UP001595823">
    <property type="component" value="Unassembled WGS sequence"/>
</dbReference>
<evidence type="ECO:0000256" key="3">
    <source>
        <dbReference type="ARBA" id="ARBA00022777"/>
    </source>
</evidence>
<dbReference type="GO" id="GO:0016301">
    <property type="term" value="F:kinase activity"/>
    <property type="evidence" value="ECO:0007669"/>
    <property type="project" value="UniProtKB-KW"/>
</dbReference>
<evidence type="ECO:0000313" key="5">
    <source>
        <dbReference type="EMBL" id="MFC4334261.1"/>
    </source>
</evidence>
<evidence type="ECO:0000256" key="1">
    <source>
        <dbReference type="ARBA" id="ARBA00010688"/>
    </source>
</evidence>